<keyword evidence="3" id="KW-1185">Reference proteome</keyword>
<dbReference type="Pfam" id="PF17963">
    <property type="entry name" value="Big_9"/>
    <property type="match status" value="2"/>
</dbReference>
<protein>
    <recommendedName>
        <fullName evidence="4">RapA2 cadherin-like domain-containing protein</fullName>
    </recommendedName>
</protein>
<dbReference type="Gene3D" id="2.60.40.10">
    <property type="entry name" value="Immunoglobulins"/>
    <property type="match status" value="1"/>
</dbReference>
<accession>A0A163DNE7</accession>
<dbReference type="STRING" id="1452487.AVW16_04500"/>
<dbReference type="RefSeq" id="WP_066609471.1">
    <property type="nucleotide sequence ID" value="NZ_LQQU01000003.1"/>
</dbReference>
<dbReference type="Gene3D" id="2.60.40.2810">
    <property type="match status" value="1"/>
</dbReference>
<comment type="caution">
    <text evidence="2">The sequence shown here is derived from an EMBL/GenBank/DDBJ whole genome shotgun (WGS) entry which is preliminary data.</text>
</comment>
<evidence type="ECO:0000313" key="3">
    <source>
        <dbReference type="Proteomes" id="UP000076625"/>
    </source>
</evidence>
<evidence type="ECO:0000256" key="1">
    <source>
        <dbReference type="SAM" id="SignalP"/>
    </source>
</evidence>
<dbReference type="InterPro" id="IPR013783">
    <property type="entry name" value="Ig-like_fold"/>
</dbReference>
<proteinExistence type="predicted"/>
<dbReference type="EMBL" id="LQQU01000003">
    <property type="protein sequence ID" value="KZE35051.1"/>
    <property type="molecule type" value="Genomic_DNA"/>
</dbReference>
<organism evidence="2 3">
    <name type="scientific">Crenobacter luteus</name>
    <dbReference type="NCBI Taxonomy" id="1452487"/>
    <lineage>
        <taxon>Bacteria</taxon>
        <taxon>Pseudomonadati</taxon>
        <taxon>Pseudomonadota</taxon>
        <taxon>Betaproteobacteria</taxon>
        <taxon>Neisseriales</taxon>
        <taxon>Neisseriaceae</taxon>
        <taxon>Crenobacter</taxon>
    </lineage>
</organism>
<feature type="signal peptide" evidence="1">
    <location>
        <begin position="1"/>
        <end position="24"/>
    </location>
</feature>
<dbReference type="OrthoDB" id="7006393at2"/>
<sequence>MQIFKPTLLALSVCLGLHALSAQAELARVGPIDRANGYPQWYQDTTGLALDSCVILNQTELSGGWCLLLPQDVPGGRAPEVFPGAFADEHFYWSANAGAGAVPVGNGQTMRAQLVLALEAAFGTGPVAAGDQVVFTRLRIRLDPLPFDGSYTVYTPYGKFEFPDQVAGGRLFFTEDIGLTPGGFTEALNGNVGPFLLPSPTPGGAELPPIPNLKPGQDPFYDALVAGGGATPYPGGGKKYIADPARLGPVTGSPRPDYVVRGGATRNANIFRVEGPNGFVYETTDFALSGRLYDGAIAGALHVDRASYTREGSANQVNVFATAFPITQGRTPAGPPPATVATQLSYFDAPCTPTLDANGNPAPPYSAPANAAANPMSASGSRYFGRSAPATLPSGLCVRANTVNASGQASSSYLPVQLGDQILIDEAIYDPSSRRLSVAARSGDRVAAQVLTVSGLGTIDATTGRLVVDSLLAPPDKVTVLSSGGGLNALQVSLGNVAGGVNVLPLAQDDAVSMHEDCSTAPSSTPCAAPVVIDVLANDSNVAGGTVSITSAPLLGTATVTPDGRIAYTPKLNANGNDRIGYRVTVGNQVSNEAGVAIAIAAVNDTPTAVNDTTQAVRGVANVVNVFANDSDPDGAGDLARALIVTGNASLGIVSGASYGGGVVDFTPPATTAAGNYNFTYRAVDQAGAQSAQATVTVTVSAGETITAARARYTQSKGRWDASGTASPASGQTLTLRYADGLYRVNGICSGNANGTAVGTAVVDAAGAWAFDLSLGSTVGILNPSNTGNSAGFWCTLPRNLRVTSSLGGGVTVPITLK</sequence>
<evidence type="ECO:0000313" key="2">
    <source>
        <dbReference type="EMBL" id="KZE35051.1"/>
    </source>
</evidence>
<dbReference type="Proteomes" id="UP000076625">
    <property type="component" value="Unassembled WGS sequence"/>
</dbReference>
<name>A0A163DNE7_9NEIS</name>
<feature type="chain" id="PRO_5007842321" description="RapA2 cadherin-like domain-containing protein" evidence="1">
    <location>
        <begin position="25"/>
        <end position="818"/>
    </location>
</feature>
<reference evidence="3" key="1">
    <citation type="submission" date="2016-01" db="EMBL/GenBank/DDBJ databases">
        <title>Draft genome of Chromobacterium sp. F49.</title>
        <authorList>
            <person name="Hong K.W."/>
        </authorList>
    </citation>
    <scope>NUCLEOTIDE SEQUENCE [LARGE SCALE GENOMIC DNA]</scope>
    <source>
        <strain evidence="3">CN10</strain>
    </source>
</reference>
<gene>
    <name evidence="2" type="ORF">AVW16_04500</name>
</gene>
<evidence type="ECO:0008006" key="4">
    <source>
        <dbReference type="Google" id="ProtNLM"/>
    </source>
</evidence>
<keyword evidence="1" id="KW-0732">Signal</keyword>
<dbReference type="AlphaFoldDB" id="A0A163DNE7"/>